<keyword evidence="2" id="KW-1185">Reference proteome</keyword>
<accession>A0AAE0JWL5</accession>
<evidence type="ECO:0000313" key="1">
    <source>
        <dbReference type="EMBL" id="KAK3365781.1"/>
    </source>
</evidence>
<organism evidence="1 2">
    <name type="scientific">Lasiosphaeria ovina</name>
    <dbReference type="NCBI Taxonomy" id="92902"/>
    <lineage>
        <taxon>Eukaryota</taxon>
        <taxon>Fungi</taxon>
        <taxon>Dikarya</taxon>
        <taxon>Ascomycota</taxon>
        <taxon>Pezizomycotina</taxon>
        <taxon>Sordariomycetes</taxon>
        <taxon>Sordariomycetidae</taxon>
        <taxon>Sordariales</taxon>
        <taxon>Lasiosphaeriaceae</taxon>
        <taxon>Lasiosphaeria</taxon>
    </lineage>
</organism>
<evidence type="ECO:0000313" key="2">
    <source>
        <dbReference type="Proteomes" id="UP001287356"/>
    </source>
</evidence>
<comment type="caution">
    <text evidence="1">The sequence shown here is derived from an EMBL/GenBank/DDBJ whole genome shotgun (WGS) entry which is preliminary data.</text>
</comment>
<reference evidence="1" key="2">
    <citation type="submission" date="2023-06" db="EMBL/GenBank/DDBJ databases">
        <authorList>
            <consortium name="Lawrence Berkeley National Laboratory"/>
            <person name="Haridas S."/>
            <person name="Hensen N."/>
            <person name="Bonometti L."/>
            <person name="Westerberg I."/>
            <person name="Brannstrom I.O."/>
            <person name="Guillou S."/>
            <person name="Cros-Aarteil S."/>
            <person name="Calhoun S."/>
            <person name="Kuo A."/>
            <person name="Mondo S."/>
            <person name="Pangilinan J."/>
            <person name="Riley R."/>
            <person name="Labutti K."/>
            <person name="Andreopoulos B."/>
            <person name="Lipzen A."/>
            <person name="Chen C."/>
            <person name="Yanf M."/>
            <person name="Daum C."/>
            <person name="Ng V."/>
            <person name="Clum A."/>
            <person name="Steindorff A."/>
            <person name="Ohm R."/>
            <person name="Martin F."/>
            <person name="Silar P."/>
            <person name="Natvig D."/>
            <person name="Lalanne C."/>
            <person name="Gautier V."/>
            <person name="Ament-Velasquez S.L."/>
            <person name="Kruys A."/>
            <person name="Hutchinson M.I."/>
            <person name="Powell A.J."/>
            <person name="Barry K."/>
            <person name="Miller A.N."/>
            <person name="Grigoriev I.V."/>
            <person name="Debuchy R."/>
            <person name="Gladieux P."/>
            <person name="Thoren M.H."/>
            <person name="Johannesson H."/>
        </authorList>
    </citation>
    <scope>NUCLEOTIDE SEQUENCE</scope>
    <source>
        <strain evidence="1">CBS 958.72</strain>
    </source>
</reference>
<reference evidence="1" key="1">
    <citation type="journal article" date="2023" name="Mol. Phylogenet. Evol.">
        <title>Genome-scale phylogeny and comparative genomics of the fungal order Sordariales.</title>
        <authorList>
            <person name="Hensen N."/>
            <person name="Bonometti L."/>
            <person name="Westerberg I."/>
            <person name="Brannstrom I.O."/>
            <person name="Guillou S."/>
            <person name="Cros-Aarteil S."/>
            <person name="Calhoun S."/>
            <person name="Haridas S."/>
            <person name="Kuo A."/>
            <person name="Mondo S."/>
            <person name="Pangilinan J."/>
            <person name="Riley R."/>
            <person name="LaButti K."/>
            <person name="Andreopoulos B."/>
            <person name="Lipzen A."/>
            <person name="Chen C."/>
            <person name="Yan M."/>
            <person name="Daum C."/>
            <person name="Ng V."/>
            <person name="Clum A."/>
            <person name="Steindorff A."/>
            <person name="Ohm R.A."/>
            <person name="Martin F."/>
            <person name="Silar P."/>
            <person name="Natvig D.O."/>
            <person name="Lalanne C."/>
            <person name="Gautier V."/>
            <person name="Ament-Velasquez S.L."/>
            <person name="Kruys A."/>
            <person name="Hutchinson M.I."/>
            <person name="Powell A.J."/>
            <person name="Barry K."/>
            <person name="Miller A.N."/>
            <person name="Grigoriev I.V."/>
            <person name="Debuchy R."/>
            <person name="Gladieux P."/>
            <person name="Hiltunen Thoren M."/>
            <person name="Johannesson H."/>
        </authorList>
    </citation>
    <scope>NUCLEOTIDE SEQUENCE</scope>
    <source>
        <strain evidence="1">CBS 958.72</strain>
    </source>
</reference>
<dbReference type="AlphaFoldDB" id="A0AAE0JWL5"/>
<gene>
    <name evidence="1" type="ORF">B0T24DRAFT_636721</name>
</gene>
<dbReference type="EMBL" id="JAULSN010000008">
    <property type="protein sequence ID" value="KAK3365781.1"/>
    <property type="molecule type" value="Genomic_DNA"/>
</dbReference>
<proteinExistence type="predicted"/>
<name>A0AAE0JWL5_9PEZI</name>
<dbReference type="Proteomes" id="UP001287356">
    <property type="component" value="Unassembled WGS sequence"/>
</dbReference>
<sequence length="150" mass="15848">MAHATRFPALRMLNPAPMMSKMVKGQTASCSSGVVVLSDGGWLPAPVSASRPPITVSARCLKASGSVGRLAGGYIKQHCRLVSITLPHFGARFSGHFKEPGTKAVADMKKGWGLSHLTSFVVLGRSLGVWNLSNLARPITRTTKPLLLAG</sequence>
<protein>
    <submittedName>
        <fullName evidence="1">Uncharacterized protein</fullName>
    </submittedName>
</protein>